<dbReference type="PANTHER" id="PTHR11228">
    <property type="entry name" value="RADICAL SAM DOMAIN PROTEIN"/>
    <property type="match status" value="1"/>
</dbReference>
<dbReference type="SUPFAM" id="SSF102114">
    <property type="entry name" value="Radical SAM enzymes"/>
    <property type="match status" value="1"/>
</dbReference>
<dbReference type="InterPro" id="IPR013785">
    <property type="entry name" value="Aldolase_TIM"/>
</dbReference>
<dbReference type="PROSITE" id="PS51918">
    <property type="entry name" value="RADICAL_SAM"/>
    <property type="match status" value="1"/>
</dbReference>
<dbReference type="InterPro" id="IPR058240">
    <property type="entry name" value="rSAM_sf"/>
</dbReference>
<keyword evidence="1" id="KW-0949">S-adenosyl-L-methionine</keyword>
<dbReference type="EMBL" id="UOGJ01000110">
    <property type="protein sequence ID" value="VAX36812.1"/>
    <property type="molecule type" value="Genomic_DNA"/>
</dbReference>
<dbReference type="AlphaFoldDB" id="A0A3B1D7X9"/>
<dbReference type="SFLD" id="SFLDS00029">
    <property type="entry name" value="Radical_SAM"/>
    <property type="match status" value="1"/>
</dbReference>
<accession>A0A3B1D7X9</accession>
<dbReference type="PANTHER" id="PTHR11228:SF7">
    <property type="entry name" value="PQQA PEPTIDE CYCLASE"/>
    <property type="match status" value="1"/>
</dbReference>
<organism evidence="6">
    <name type="scientific">hydrothermal vent metagenome</name>
    <dbReference type="NCBI Taxonomy" id="652676"/>
    <lineage>
        <taxon>unclassified sequences</taxon>
        <taxon>metagenomes</taxon>
        <taxon>ecological metagenomes</taxon>
    </lineage>
</organism>
<keyword evidence="2" id="KW-0479">Metal-binding</keyword>
<keyword evidence="3" id="KW-0408">Iron</keyword>
<evidence type="ECO:0000259" key="5">
    <source>
        <dbReference type="PROSITE" id="PS51918"/>
    </source>
</evidence>
<dbReference type="GO" id="GO:0003824">
    <property type="term" value="F:catalytic activity"/>
    <property type="evidence" value="ECO:0007669"/>
    <property type="project" value="InterPro"/>
</dbReference>
<dbReference type="Pfam" id="PF04055">
    <property type="entry name" value="Radical_SAM"/>
    <property type="match status" value="1"/>
</dbReference>
<evidence type="ECO:0000256" key="3">
    <source>
        <dbReference type="ARBA" id="ARBA00023004"/>
    </source>
</evidence>
<dbReference type="CDD" id="cd01335">
    <property type="entry name" value="Radical_SAM"/>
    <property type="match status" value="1"/>
</dbReference>
<evidence type="ECO:0000313" key="6">
    <source>
        <dbReference type="EMBL" id="VAX36812.1"/>
    </source>
</evidence>
<name>A0A3B1D7X9_9ZZZZ</name>
<sequence length="300" mass="34127">MKKIDLLKTSKGQPRGYIQPQVLKELWFHTGSICNLSCSFCLEGSGPGDSRIEKMLFGEVKLLIDEALFLGVEQFSFTGGEPFVIKDIIDVLSYALDHRPCLVLTNATKPLKERWDEIIKLKGKSNSIKFRVSLDYPDPKKHDVSRGEGSFQLALEMLGRLYKEGFAVSIARQMAKDENVEEVDQSYQKFFQQVDLPQDTNIVKFPDFLKPGEIKAVPEITEDCMTRYHTEATRAQFMCHNTKMVLKKKGCLHIYACTLVDDDEDYGLGDNLTESLKPRITLKHHRCYSCFAYGASCSEK</sequence>
<dbReference type="GO" id="GO:0051536">
    <property type="term" value="F:iron-sulfur cluster binding"/>
    <property type="evidence" value="ECO:0007669"/>
    <property type="project" value="UniProtKB-KW"/>
</dbReference>
<dbReference type="InterPro" id="IPR007197">
    <property type="entry name" value="rSAM"/>
</dbReference>
<feature type="domain" description="Radical SAM core" evidence="5">
    <location>
        <begin position="10"/>
        <end position="227"/>
    </location>
</feature>
<dbReference type="SFLD" id="SFLDG01067">
    <property type="entry name" value="SPASM/twitch_domain_containing"/>
    <property type="match status" value="1"/>
</dbReference>
<evidence type="ECO:0000256" key="1">
    <source>
        <dbReference type="ARBA" id="ARBA00022691"/>
    </source>
</evidence>
<evidence type="ECO:0000256" key="2">
    <source>
        <dbReference type="ARBA" id="ARBA00022723"/>
    </source>
</evidence>
<reference evidence="6" key="1">
    <citation type="submission" date="2018-06" db="EMBL/GenBank/DDBJ databases">
        <authorList>
            <person name="Zhirakovskaya E."/>
        </authorList>
    </citation>
    <scope>NUCLEOTIDE SEQUENCE</scope>
</reference>
<protein>
    <submittedName>
        <fullName evidence="6">Radical SAM domain protein</fullName>
    </submittedName>
</protein>
<gene>
    <name evidence="6" type="ORF">MNBD_UNCLBAC01-1316</name>
</gene>
<dbReference type="Gene3D" id="3.20.20.70">
    <property type="entry name" value="Aldolase class I"/>
    <property type="match status" value="1"/>
</dbReference>
<dbReference type="InterPro" id="IPR050377">
    <property type="entry name" value="Radical_SAM_PqqE_MftC-like"/>
</dbReference>
<proteinExistence type="predicted"/>
<keyword evidence="4" id="KW-0411">Iron-sulfur</keyword>
<dbReference type="GO" id="GO:0046872">
    <property type="term" value="F:metal ion binding"/>
    <property type="evidence" value="ECO:0007669"/>
    <property type="project" value="UniProtKB-KW"/>
</dbReference>
<evidence type="ECO:0000256" key="4">
    <source>
        <dbReference type="ARBA" id="ARBA00023014"/>
    </source>
</evidence>